<dbReference type="AlphaFoldDB" id="A0A072N070"/>
<dbReference type="EMBL" id="ANIE01000007">
    <property type="protein sequence ID" value="KEF30926.1"/>
    <property type="molecule type" value="Genomic_DNA"/>
</dbReference>
<comment type="caution">
    <text evidence="1">The sequence shown here is derived from an EMBL/GenBank/DDBJ whole genome shotgun (WGS) entry which is preliminary data.</text>
</comment>
<proteinExistence type="predicted"/>
<reference evidence="1 2" key="1">
    <citation type="submission" date="2012-12" db="EMBL/GenBank/DDBJ databases">
        <title>Genome assembly of Marinobacter sp. AK21.</title>
        <authorList>
            <person name="Khatri I."/>
            <person name="Kumar R."/>
            <person name="Vaidya B."/>
            <person name="Subramanian S."/>
            <person name="Pinnaka A."/>
        </authorList>
    </citation>
    <scope>NUCLEOTIDE SEQUENCE [LARGE SCALE GENOMIC DNA]</scope>
    <source>
        <strain evidence="1 2">AK21</strain>
    </source>
</reference>
<gene>
    <name evidence="1" type="ORF">D777_02868</name>
</gene>
<accession>A0A072N070</accession>
<evidence type="ECO:0000313" key="1">
    <source>
        <dbReference type="EMBL" id="KEF30926.1"/>
    </source>
</evidence>
<organism evidence="1 2">
    <name type="scientific">Marinobacter nitratireducens</name>
    <dbReference type="NCBI Taxonomy" id="1137280"/>
    <lineage>
        <taxon>Bacteria</taxon>
        <taxon>Pseudomonadati</taxon>
        <taxon>Pseudomonadota</taxon>
        <taxon>Gammaproteobacteria</taxon>
        <taxon>Pseudomonadales</taxon>
        <taxon>Marinobacteraceae</taxon>
        <taxon>Marinobacter</taxon>
    </lineage>
</organism>
<protein>
    <submittedName>
        <fullName evidence="1">Uncharacterized protein</fullName>
    </submittedName>
</protein>
<evidence type="ECO:0000313" key="2">
    <source>
        <dbReference type="Proteomes" id="UP000035057"/>
    </source>
</evidence>
<name>A0A072N070_9GAMM</name>
<keyword evidence="2" id="KW-1185">Reference proteome</keyword>
<dbReference type="Proteomes" id="UP000035057">
    <property type="component" value="Unassembled WGS sequence"/>
</dbReference>
<sequence>MNRAFRNRAEPWMAEPSVQGRIYSVFLKALFAAPWQDQWPA</sequence>